<dbReference type="Pfam" id="PF13306">
    <property type="entry name" value="LRR_5"/>
    <property type="match status" value="2"/>
</dbReference>
<dbReference type="SMART" id="SM00635">
    <property type="entry name" value="BID_2"/>
    <property type="match status" value="1"/>
</dbReference>
<evidence type="ECO:0000313" key="3">
    <source>
        <dbReference type="EMBL" id="MBC3804257.1"/>
    </source>
</evidence>
<sequence>MEKLKFEREKTMKKGFKKGLSVLVGVLMLISMMPIGAMAEEATAVNGAAVNQSGESVDSQGNSALTSMPNSLTMPSANDPMVNVRNNIPGEPAAAESGIDPAQQTVTQTSEITESIQTSAIEGDFGYVAVEGGVSISLYNKSKSVVDVVIPGTLGGKKVVAIGEYAFYDCSSLTNVTIPDSVTSIGSSAFNGCSSLTSVTIPDGVTNIGSWAFQKCSSLTTINIPDSVTNIGYGAFEECSRLTNITIPNSVTTIGGRVFDKCTGLTSIDVDVNNLNYSSLDGILFDKAVTTLIACPGGKVSITIPNSVTTIGDYIFYECSGLTSITIPNSVTAIGRNAFDGCSSLTTVTIPNGVTNIEYMTFYGCSSLTNVTLPDRVTSIGSMAFRGCSSLTSITIPDSVTSIGFFAFDGCSSLTTVTIPDSVTSIGCAAFLGCSSLTSIQINSANTTIIDTGGDGIPGRTFPTSATIIGHNPSTAKDFAVKYNRTFIEIENSEKILPTSISLNKTNLNLTVGNSYELIPTLSPNDITDKTITWDSNNSDIATVDSSGNVTGIDEGTAIITATTSNNLSEKCTVNVKKSPVTNPDPSISYQTHVENVGWQDWRTNGNTSGTYGRSLRLEGISVYCKIKT</sequence>
<keyword evidence="4" id="KW-1185">Reference proteome</keyword>
<evidence type="ECO:0000259" key="2">
    <source>
        <dbReference type="SMART" id="SM00635"/>
    </source>
</evidence>
<dbReference type="Gene3D" id="2.60.40.1080">
    <property type="match status" value="1"/>
</dbReference>
<dbReference type="InterPro" id="IPR026906">
    <property type="entry name" value="LRR_5"/>
</dbReference>
<organism evidence="3 4">
    <name type="scientific">Acetobacterium fimetarium</name>
    <dbReference type="NCBI Taxonomy" id="52691"/>
    <lineage>
        <taxon>Bacteria</taxon>
        <taxon>Bacillati</taxon>
        <taxon>Bacillota</taxon>
        <taxon>Clostridia</taxon>
        <taxon>Eubacteriales</taxon>
        <taxon>Eubacteriaceae</taxon>
        <taxon>Acetobacterium</taxon>
    </lineage>
</organism>
<feature type="domain" description="BIG2" evidence="2">
    <location>
        <begin position="497"/>
        <end position="573"/>
    </location>
</feature>
<gene>
    <name evidence="3" type="ORF">GH808_07395</name>
</gene>
<evidence type="ECO:0000313" key="4">
    <source>
        <dbReference type="Proteomes" id="UP000603234"/>
    </source>
</evidence>
<accession>A0ABR6WUI0</accession>
<reference evidence="3 4" key="1">
    <citation type="journal article" date="2020" name="mSystems">
        <title>Defining Genomic and Predicted Metabolic Features of the Acetobacterium Genus.</title>
        <authorList>
            <person name="Ross D.E."/>
            <person name="Marshall C.W."/>
            <person name="Gulliver D."/>
            <person name="May H.D."/>
            <person name="Norman R.S."/>
        </authorList>
    </citation>
    <scope>NUCLEOTIDE SEQUENCE [LARGE SCALE GENOMIC DNA]</scope>
    <source>
        <strain evidence="3 4">DSM 8238</strain>
    </source>
</reference>
<dbReference type="InterPro" id="IPR006637">
    <property type="entry name" value="ChW"/>
</dbReference>
<dbReference type="InterPro" id="IPR032675">
    <property type="entry name" value="LRR_dom_sf"/>
</dbReference>
<dbReference type="RefSeq" id="WP_186842141.1">
    <property type="nucleotide sequence ID" value="NZ_WJBC01000008.1"/>
</dbReference>
<dbReference type="PANTHER" id="PTHR45661:SF3">
    <property type="entry name" value="IG-LIKE DOMAIN-CONTAINING PROTEIN"/>
    <property type="match status" value="1"/>
</dbReference>
<dbReference type="Pfam" id="PF02368">
    <property type="entry name" value="Big_2"/>
    <property type="match status" value="1"/>
</dbReference>
<dbReference type="SMART" id="SM00728">
    <property type="entry name" value="ChW"/>
    <property type="match status" value="1"/>
</dbReference>
<name>A0ABR6WUI0_9FIRM</name>
<dbReference type="EMBL" id="WJBC01000008">
    <property type="protein sequence ID" value="MBC3804257.1"/>
    <property type="molecule type" value="Genomic_DNA"/>
</dbReference>
<feature type="region of interest" description="Disordered" evidence="1">
    <location>
        <begin position="85"/>
        <end position="104"/>
    </location>
</feature>
<dbReference type="InterPro" id="IPR003343">
    <property type="entry name" value="Big_2"/>
</dbReference>
<dbReference type="InterPro" id="IPR053139">
    <property type="entry name" value="Surface_bspA-like"/>
</dbReference>
<dbReference type="Proteomes" id="UP000603234">
    <property type="component" value="Unassembled WGS sequence"/>
</dbReference>
<dbReference type="Pfam" id="PF07538">
    <property type="entry name" value="ChW"/>
    <property type="match status" value="1"/>
</dbReference>
<dbReference type="Gene3D" id="3.80.10.10">
    <property type="entry name" value="Ribonuclease Inhibitor"/>
    <property type="match status" value="2"/>
</dbReference>
<evidence type="ECO:0000256" key="1">
    <source>
        <dbReference type="SAM" id="MobiDB-lite"/>
    </source>
</evidence>
<comment type="caution">
    <text evidence="3">The sequence shown here is derived from an EMBL/GenBank/DDBJ whole genome shotgun (WGS) entry which is preliminary data.</text>
</comment>
<proteinExistence type="predicted"/>
<dbReference type="PANTHER" id="PTHR45661">
    <property type="entry name" value="SURFACE ANTIGEN"/>
    <property type="match status" value="1"/>
</dbReference>
<dbReference type="SUPFAM" id="SSF52058">
    <property type="entry name" value="L domain-like"/>
    <property type="match status" value="1"/>
</dbReference>
<dbReference type="InterPro" id="IPR008964">
    <property type="entry name" value="Invasin/intimin_cell_adhesion"/>
</dbReference>
<dbReference type="SUPFAM" id="SSF49373">
    <property type="entry name" value="Invasin/intimin cell-adhesion fragments"/>
    <property type="match status" value="1"/>
</dbReference>
<protein>
    <submittedName>
        <fullName evidence="3">Leucine-rich repeat protein</fullName>
    </submittedName>
</protein>